<name>A0A2S6CPP3_9CYAN</name>
<feature type="transmembrane region" description="Helical" evidence="2">
    <location>
        <begin position="119"/>
        <end position="137"/>
    </location>
</feature>
<feature type="region of interest" description="Disordered" evidence="1">
    <location>
        <begin position="72"/>
        <end position="93"/>
    </location>
</feature>
<feature type="region of interest" description="Disordered" evidence="1">
    <location>
        <begin position="27"/>
        <end position="47"/>
    </location>
</feature>
<feature type="compositionally biased region" description="Polar residues" evidence="1">
    <location>
        <begin position="79"/>
        <end position="93"/>
    </location>
</feature>
<evidence type="ECO:0000313" key="4">
    <source>
        <dbReference type="Proteomes" id="UP000239589"/>
    </source>
</evidence>
<organism evidence="3 4">
    <name type="scientific">Cuspidothrix issatschenkoi CHARLIE-1</name>
    <dbReference type="NCBI Taxonomy" id="2052836"/>
    <lineage>
        <taxon>Bacteria</taxon>
        <taxon>Bacillati</taxon>
        <taxon>Cyanobacteriota</taxon>
        <taxon>Cyanophyceae</taxon>
        <taxon>Nostocales</taxon>
        <taxon>Aphanizomenonaceae</taxon>
        <taxon>Cuspidothrix</taxon>
    </lineage>
</organism>
<feature type="compositionally biased region" description="Low complexity" evidence="1">
    <location>
        <begin position="196"/>
        <end position="222"/>
    </location>
</feature>
<dbReference type="RefSeq" id="WP_104389359.1">
    <property type="nucleotide sequence ID" value="NZ_PGEM01000179.1"/>
</dbReference>
<dbReference type="EMBL" id="PGEM01000179">
    <property type="protein sequence ID" value="PPJ61734.1"/>
    <property type="molecule type" value="Genomic_DNA"/>
</dbReference>
<evidence type="ECO:0000256" key="2">
    <source>
        <dbReference type="SAM" id="Phobius"/>
    </source>
</evidence>
<dbReference type="AlphaFoldDB" id="A0A2S6CPP3"/>
<dbReference type="Proteomes" id="UP000239589">
    <property type="component" value="Unassembled WGS sequence"/>
</dbReference>
<feature type="region of interest" description="Disordered" evidence="1">
    <location>
        <begin position="192"/>
        <end position="222"/>
    </location>
</feature>
<comment type="caution">
    <text evidence="3">The sequence shown here is derived from an EMBL/GenBank/DDBJ whole genome shotgun (WGS) entry which is preliminary data.</text>
</comment>
<keyword evidence="2" id="KW-0472">Membrane</keyword>
<evidence type="ECO:0008006" key="5">
    <source>
        <dbReference type="Google" id="ProtNLM"/>
    </source>
</evidence>
<keyword evidence="2" id="KW-0812">Transmembrane</keyword>
<evidence type="ECO:0000313" key="3">
    <source>
        <dbReference type="EMBL" id="PPJ61734.1"/>
    </source>
</evidence>
<reference evidence="3 4" key="1">
    <citation type="submission" date="2018-02" db="EMBL/GenBank/DDBJ databases">
        <title>Discovery of a pederin family compound in a non-symbiotic bloom-forming cyanobacterium.</title>
        <authorList>
            <person name="Kust A."/>
            <person name="Mares J."/>
            <person name="Jokela J."/>
            <person name="Urajova P."/>
            <person name="Hajek J."/>
            <person name="Saurav K."/>
            <person name="Voracova K."/>
            <person name="Fewer D.P."/>
            <person name="Haapaniemi E."/>
            <person name="Permi P."/>
            <person name="Rehakova K."/>
            <person name="Sivonen K."/>
            <person name="Hrouzek P."/>
        </authorList>
    </citation>
    <scope>NUCLEOTIDE SEQUENCE [LARGE SCALE GENOMIC DNA]</scope>
    <source>
        <strain evidence="3 4">CHARLIE-1</strain>
    </source>
</reference>
<keyword evidence="2" id="KW-1133">Transmembrane helix</keyword>
<sequence>MVVERKSAVSTKKSWFRPNSPLLFNRRRSRNWPRKTQSSSQLDGEVIPNRSTNHRYSWINFFAARRNNRITRTASSNTAKTPSSYSHGESSQSIPMMANTGNLPIWLLNLYKINRYSSVFAFLLVVATLMVYGWTVYSQELWSESYRKLQSLQRRERQLNTANATLTSKMAEEAETPETGLIYPKAERTIFLPPASSNHNSSSSFSESQPQTSQESSAPLGY</sequence>
<accession>A0A2S6CPP3</accession>
<keyword evidence="4" id="KW-1185">Reference proteome</keyword>
<gene>
    <name evidence="3" type="ORF">CUN59_19330</name>
</gene>
<dbReference type="OrthoDB" id="424231at2"/>
<protein>
    <recommendedName>
        <fullName evidence="5">Cell division protein FtsL</fullName>
    </recommendedName>
</protein>
<evidence type="ECO:0000256" key="1">
    <source>
        <dbReference type="SAM" id="MobiDB-lite"/>
    </source>
</evidence>
<proteinExistence type="predicted"/>